<proteinExistence type="predicted"/>
<dbReference type="PANTHER" id="PTHR40661:SF1">
    <property type="entry name" value="HTH CRO_C1-TYPE DOMAIN-CONTAINING PROTEIN"/>
    <property type="match status" value="1"/>
</dbReference>
<evidence type="ECO:0000313" key="5">
    <source>
        <dbReference type="EMBL" id="MCC2129929.1"/>
    </source>
</evidence>
<evidence type="ECO:0000313" key="6">
    <source>
        <dbReference type="Proteomes" id="UP001199319"/>
    </source>
</evidence>
<dbReference type="SMART" id="SM00530">
    <property type="entry name" value="HTH_XRE"/>
    <property type="match status" value="1"/>
</dbReference>
<keyword evidence="1" id="KW-0805">Transcription regulation</keyword>
<dbReference type="InterPro" id="IPR036286">
    <property type="entry name" value="LexA/Signal_pep-like_sf"/>
</dbReference>
<dbReference type="InterPro" id="IPR039418">
    <property type="entry name" value="LexA-like"/>
</dbReference>
<dbReference type="Gene3D" id="1.10.260.40">
    <property type="entry name" value="lambda repressor-like DNA-binding domains"/>
    <property type="match status" value="1"/>
</dbReference>
<sequence length="248" mass="27606">MSFGEQLRKRREELGISRAELAGRLGISRSAVGNYETGVSAPKEEVLLRLFDALGVDPNYLYRDAYRAHGGIRSDEEQALLEGYRRLSLAGRQTVHTMVRALEDLQQESERLQPRQDPRTIPLYASPAAAGYAAPVFNEDYETIPVTGQVPRGAELAVRIQGDSMEPYIHDGGVVYVNHDPLHNGDVGIFCVDGDMVCKQYYRDPLGMVYLFSLNRRRSDADVLLPPSSGRSLTCFGRVMLHGLPLPQ</sequence>
<dbReference type="Pfam" id="PF00717">
    <property type="entry name" value="Peptidase_S24"/>
    <property type="match status" value="1"/>
</dbReference>
<protein>
    <submittedName>
        <fullName evidence="5">Helix-turn-helix domain-containing protein</fullName>
    </submittedName>
</protein>
<organism evidence="5 6">
    <name type="scientific">Brotocaccenecus cirricatena</name>
    <dbReference type="NCBI Taxonomy" id="3064195"/>
    <lineage>
        <taxon>Bacteria</taxon>
        <taxon>Bacillati</taxon>
        <taxon>Bacillota</taxon>
        <taxon>Clostridia</taxon>
        <taxon>Eubacteriales</taxon>
        <taxon>Oscillospiraceae</taxon>
        <taxon>Brotocaccenecus</taxon>
    </lineage>
</organism>
<keyword evidence="3" id="KW-0804">Transcription</keyword>
<dbReference type="Pfam" id="PF01381">
    <property type="entry name" value="HTH_3"/>
    <property type="match status" value="1"/>
</dbReference>
<evidence type="ECO:0000256" key="1">
    <source>
        <dbReference type="ARBA" id="ARBA00023015"/>
    </source>
</evidence>
<dbReference type="SUPFAM" id="SSF47413">
    <property type="entry name" value="lambda repressor-like DNA-binding domains"/>
    <property type="match status" value="1"/>
</dbReference>
<reference evidence="5" key="1">
    <citation type="submission" date="2021-10" db="EMBL/GenBank/DDBJ databases">
        <title>Anaerobic single-cell dispensing facilitates the cultivation of human gut bacteria.</title>
        <authorList>
            <person name="Afrizal A."/>
        </authorList>
    </citation>
    <scope>NUCLEOTIDE SEQUENCE</scope>
    <source>
        <strain evidence="5">CLA-AA-H272</strain>
    </source>
</reference>
<gene>
    <name evidence="5" type="ORF">LKD37_10470</name>
</gene>
<accession>A0AAE3AEQ8</accession>
<dbReference type="GO" id="GO:0003677">
    <property type="term" value="F:DNA binding"/>
    <property type="evidence" value="ECO:0007669"/>
    <property type="project" value="UniProtKB-KW"/>
</dbReference>
<dbReference type="PANTHER" id="PTHR40661">
    <property type="match status" value="1"/>
</dbReference>
<comment type="caution">
    <text evidence="5">The sequence shown here is derived from an EMBL/GenBank/DDBJ whole genome shotgun (WGS) entry which is preliminary data.</text>
</comment>
<dbReference type="InterPro" id="IPR015927">
    <property type="entry name" value="Peptidase_S24_S26A/B/C"/>
</dbReference>
<dbReference type="RefSeq" id="WP_302929171.1">
    <property type="nucleotide sequence ID" value="NZ_JAJEPW010000031.1"/>
</dbReference>
<dbReference type="AlphaFoldDB" id="A0AAE3AEQ8"/>
<evidence type="ECO:0000256" key="3">
    <source>
        <dbReference type="ARBA" id="ARBA00023163"/>
    </source>
</evidence>
<dbReference type="SUPFAM" id="SSF51306">
    <property type="entry name" value="LexA/Signal peptidase"/>
    <property type="match status" value="1"/>
</dbReference>
<keyword evidence="6" id="KW-1185">Reference proteome</keyword>
<evidence type="ECO:0000259" key="4">
    <source>
        <dbReference type="PROSITE" id="PS50943"/>
    </source>
</evidence>
<dbReference type="EMBL" id="JAJEPW010000031">
    <property type="protein sequence ID" value="MCC2129929.1"/>
    <property type="molecule type" value="Genomic_DNA"/>
</dbReference>
<feature type="domain" description="HTH cro/C1-type" evidence="4">
    <location>
        <begin position="7"/>
        <end position="61"/>
    </location>
</feature>
<dbReference type="InterPro" id="IPR010982">
    <property type="entry name" value="Lambda_DNA-bd_dom_sf"/>
</dbReference>
<dbReference type="Gene3D" id="2.10.109.10">
    <property type="entry name" value="Umud Fragment, subunit A"/>
    <property type="match status" value="1"/>
</dbReference>
<dbReference type="CDD" id="cd06529">
    <property type="entry name" value="S24_LexA-like"/>
    <property type="match status" value="1"/>
</dbReference>
<dbReference type="InterPro" id="IPR001387">
    <property type="entry name" value="Cro/C1-type_HTH"/>
</dbReference>
<name>A0AAE3AEQ8_9FIRM</name>
<dbReference type="CDD" id="cd00093">
    <property type="entry name" value="HTH_XRE"/>
    <property type="match status" value="1"/>
</dbReference>
<evidence type="ECO:0000256" key="2">
    <source>
        <dbReference type="ARBA" id="ARBA00023125"/>
    </source>
</evidence>
<dbReference type="PROSITE" id="PS50943">
    <property type="entry name" value="HTH_CROC1"/>
    <property type="match status" value="1"/>
</dbReference>
<keyword evidence="2" id="KW-0238">DNA-binding</keyword>
<dbReference type="Proteomes" id="UP001199319">
    <property type="component" value="Unassembled WGS sequence"/>
</dbReference>